<evidence type="ECO:0000256" key="2">
    <source>
        <dbReference type="SAM" id="Phobius"/>
    </source>
</evidence>
<evidence type="ECO:0000313" key="3">
    <source>
        <dbReference type="EMBL" id="MCO1659745.1"/>
    </source>
</evidence>
<evidence type="ECO:0000256" key="1">
    <source>
        <dbReference type="SAM" id="MobiDB-lite"/>
    </source>
</evidence>
<dbReference type="Pfam" id="PF10823">
    <property type="entry name" value="DUF2568"/>
    <property type="match status" value="1"/>
</dbReference>
<keyword evidence="2" id="KW-0472">Membrane</keyword>
<name>A0ABT1A9N3_9PSEU</name>
<evidence type="ECO:0000313" key="4">
    <source>
        <dbReference type="Proteomes" id="UP001165283"/>
    </source>
</evidence>
<comment type="caution">
    <text evidence="3">The sequence shown here is derived from an EMBL/GenBank/DDBJ whole genome shotgun (WGS) entry which is preliminary data.</text>
</comment>
<dbReference type="RefSeq" id="WP_252444711.1">
    <property type="nucleotide sequence ID" value="NZ_JAGSOV010000070.1"/>
</dbReference>
<gene>
    <name evidence="3" type="ORF">KDL28_32215</name>
</gene>
<feature type="region of interest" description="Disordered" evidence="1">
    <location>
        <begin position="123"/>
        <end position="148"/>
    </location>
</feature>
<dbReference type="Proteomes" id="UP001165283">
    <property type="component" value="Unassembled WGS sequence"/>
</dbReference>
<feature type="transmembrane region" description="Helical" evidence="2">
    <location>
        <begin position="32"/>
        <end position="54"/>
    </location>
</feature>
<proteinExistence type="predicted"/>
<keyword evidence="2" id="KW-1133">Transmembrane helix</keyword>
<sequence length="164" mass="16368">MGGADLALRFGLELAALGGLAWSAARLTGGGRLAAVAAVAAPVAAAGAWGTFAVPGDPSRSGRAPVPVSGRVRLLVEAAVFGSAIAGTASAGAPAVAGALVTALAGHTALSIPRLRWLWRTRRPRPDDDPVVTSSGPPGRATSVQPSPAARLWSVTRIATRHCV</sequence>
<dbReference type="InterPro" id="IPR021214">
    <property type="entry name" value="DUF2568"/>
</dbReference>
<keyword evidence="2" id="KW-0812">Transmembrane</keyword>
<dbReference type="EMBL" id="JAGSOV010000070">
    <property type="protein sequence ID" value="MCO1659745.1"/>
    <property type="molecule type" value="Genomic_DNA"/>
</dbReference>
<reference evidence="3" key="1">
    <citation type="submission" date="2021-04" db="EMBL/GenBank/DDBJ databases">
        <title>Pseudonocardia sp. nov., isolated from sandy soil of mangrove forest.</title>
        <authorList>
            <person name="Zan Z."/>
            <person name="Huang R."/>
            <person name="Liu W."/>
        </authorList>
    </citation>
    <scope>NUCLEOTIDE SEQUENCE</scope>
    <source>
        <strain evidence="3">S2-4</strain>
    </source>
</reference>
<accession>A0ABT1A9N3</accession>
<organism evidence="3 4">
    <name type="scientific">Pseudonocardia humida</name>
    <dbReference type="NCBI Taxonomy" id="2800819"/>
    <lineage>
        <taxon>Bacteria</taxon>
        <taxon>Bacillati</taxon>
        <taxon>Actinomycetota</taxon>
        <taxon>Actinomycetes</taxon>
        <taxon>Pseudonocardiales</taxon>
        <taxon>Pseudonocardiaceae</taxon>
        <taxon>Pseudonocardia</taxon>
    </lineage>
</organism>
<protein>
    <submittedName>
        <fullName evidence="3">YrdB family protein</fullName>
    </submittedName>
</protein>
<feature type="transmembrane region" description="Helical" evidence="2">
    <location>
        <begin position="74"/>
        <end position="106"/>
    </location>
</feature>
<keyword evidence="4" id="KW-1185">Reference proteome</keyword>